<evidence type="ECO:0000256" key="6">
    <source>
        <dbReference type="ARBA" id="ARBA00023014"/>
    </source>
</evidence>
<dbReference type="InterPro" id="IPR024021">
    <property type="entry name" value="FeFe-hyd_HydE_rSAM"/>
</dbReference>
<dbReference type="InterPro" id="IPR058240">
    <property type="entry name" value="rSAM_sf"/>
</dbReference>
<comment type="cofactor">
    <cofactor evidence="1">
        <name>[4Fe-4S] cluster</name>
        <dbReference type="ChEBI" id="CHEBI:49883"/>
    </cofactor>
</comment>
<evidence type="ECO:0000256" key="3">
    <source>
        <dbReference type="ARBA" id="ARBA00022691"/>
    </source>
</evidence>
<dbReference type="SFLD" id="SFLDG01082">
    <property type="entry name" value="B12-binding_domain_containing"/>
    <property type="match status" value="1"/>
</dbReference>
<dbReference type="RefSeq" id="WP_349220503.1">
    <property type="nucleotide sequence ID" value="NZ_JBBMFD010000024.1"/>
</dbReference>
<sequence>MPISVHPSVEELAALLRLPDFSEVYAQADRVRARHKGDVVQIRAILEFSNVCRRACRYCGLNCRNEKIARYRMEPDEMIEVAYAANQAGYRTIVLQSGEDPHYTPEILGEIIRKIKETGMAVTVSCGEMPREDYAYLRRCGADRYLLKHETADEQSYRALHPDGTLKERVECLRHLKALGFETGSGFMIGLPGQTMETIAKDLLLLKEIGCNMAGIGPFIPHPDTPLRDHPSGSTELTKRAVALARILLPKANLPATTSLGVLNNGEKNDVFSCGANVVMRKVTPDRYKQLYEIYPAKLSPTHVKEDRLELEEQIRALGRIPL</sequence>
<keyword evidence="5" id="KW-0408">Iron</keyword>
<accession>A0ABV1E446</accession>
<dbReference type="Proteomes" id="UP001489509">
    <property type="component" value="Unassembled WGS sequence"/>
</dbReference>
<feature type="domain" description="Radical SAM core" evidence="8">
    <location>
        <begin position="38"/>
        <end position="257"/>
    </location>
</feature>
<proteinExistence type="predicted"/>
<evidence type="ECO:0000259" key="8">
    <source>
        <dbReference type="PROSITE" id="PS51918"/>
    </source>
</evidence>
<evidence type="ECO:0000313" key="10">
    <source>
        <dbReference type="Proteomes" id="UP001489509"/>
    </source>
</evidence>
<dbReference type="InterPro" id="IPR007197">
    <property type="entry name" value="rSAM"/>
</dbReference>
<dbReference type="InterPro" id="IPR013785">
    <property type="entry name" value="Aldolase_TIM"/>
</dbReference>
<keyword evidence="2" id="KW-0004">4Fe-4S</keyword>
<dbReference type="InterPro" id="IPR010722">
    <property type="entry name" value="BATS_dom"/>
</dbReference>
<dbReference type="SFLD" id="SFLDG01280">
    <property type="entry name" value="HydE/PylB-like"/>
    <property type="match status" value="1"/>
</dbReference>
<dbReference type="InterPro" id="IPR034422">
    <property type="entry name" value="HydE/PylB-like"/>
</dbReference>
<comment type="caution">
    <text evidence="9">The sequence shown here is derived from an EMBL/GenBank/DDBJ whole genome shotgun (WGS) entry which is preliminary data.</text>
</comment>
<evidence type="ECO:0000256" key="5">
    <source>
        <dbReference type="ARBA" id="ARBA00023004"/>
    </source>
</evidence>
<dbReference type="SMART" id="SM00876">
    <property type="entry name" value="BATS"/>
    <property type="match status" value="1"/>
</dbReference>
<evidence type="ECO:0000313" key="9">
    <source>
        <dbReference type="EMBL" id="MEQ2441422.1"/>
    </source>
</evidence>
<evidence type="ECO:0000256" key="7">
    <source>
        <dbReference type="ARBA" id="ARBA00034078"/>
    </source>
</evidence>
<dbReference type="PIRSF" id="PIRSF004762">
    <property type="entry name" value="CHP00423"/>
    <property type="match status" value="1"/>
</dbReference>
<dbReference type="NCBIfam" id="TIGR03956">
    <property type="entry name" value="rSAM_HydE"/>
    <property type="match status" value="1"/>
</dbReference>
<keyword evidence="4" id="KW-0479">Metal-binding</keyword>
<dbReference type="SFLD" id="SFLDG01060">
    <property type="entry name" value="BATS_domain_containing"/>
    <property type="match status" value="1"/>
</dbReference>
<dbReference type="PROSITE" id="PS51918">
    <property type="entry name" value="RADICAL_SAM"/>
    <property type="match status" value="1"/>
</dbReference>
<keyword evidence="10" id="KW-1185">Reference proteome</keyword>
<evidence type="ECO:0000256" key="1">
    <source>
        <dbReference type="ARBA" id="ARBA00001966"/>
    </source>
</evidence>
<organism evidence="9 10">
    <name type="scientific">Solibaculum intestinale</name>
    <dbReference type="NCBI Taxonomy" id="3133165"/>
    <lineage>
        <taxon>Bacteria</taxon>
        <taxon>Bacillati</taxon>
        <taxon>Bacillota</taxon>
        <taxon>Clostridia</taxon>
        <taxon>Eubacteriales</taxon>
        <taxon>Oscillospiraceae</taxon>
        <taxon>Solibaculum</taxon>
    </lineage>
</organism>
<dbReference type="SMART" id="SM00729">
    <property type="entry name" value="Elp3"/>
    <property type="match status" value="1"/>
</dbReference>
<gene>
    <name evidence="9" type="primary">hydE</name>
    <name evidence="9" type="ORF">WMO26_11345</name>
</gene>
<dbReference type="Gene3D" id="3.20.20.70">
    <property type="entry name" value="Aldolase class I"/>
    <property type="match status" value="1"/>
</dbReference>
<name>A0ABV1E446_9FIRM</name>
<keyword evidence="6" id="KW-0411">Iron-sulfur</keyword>
<dbReference type="InterPro" id="IPR006638">
    <property type="entry name" value="Elp3/MiaA/NifB-like_rSAM"/>
</dbReference>
<dbReference type="SFLD" id="SFLDS00029">
    <property type="entry name" value="Radical_SAM"/>
    <property type="match status" value="1"/>
</dbReference>
<comment type="cofactor">
    <cofactor evidence="7">
        <name>[2Fe-2S] cluster</name>
        <dbReference type="ChEBI" id="CHEBI:190135"/>
    </cofactor>
</comment>
<dbReference type="Pfam" id="PF04055">
    <property type="entry name" value="Radical_SAM"/>
    <property type="match status" value="1"/>
</dbReference>
<reference evidence="9 10" key="1">
    <citation type="submission" date="2024-03" db="EMBL/GenBank/DDBJ databases">
        <title>Human intestinal bacterial collection.</title>
        <authorList>
            <person name="Pauvert C."/>
            <person name="Hitch T.C.A."/>
            <person name="Clavel T."/>
        </authorList>
    </citation>
    <scope>NUCLEOTIDE SEQUENCE [LARGE SCALE GENOMIC DNA]</scope>
    <source>
        <strain evidence="9 10">CLA-JM-H44</strain>
    </source>
</reference>
<dbReference type="PANTHER" id="PTHR43726">
    <property type="entry name" value="3-METHYLORNITHINE SYNTHASE"/>
    <property type="match status" value="1"/>
</dbReference>
<dbReference type="PANTHER" id="PTHR43726:SF1">
    <property type="entry name" value="BIOTIN SYNTHASE"/>
    <property type="match status" value="1"/>
</dbReference>
<keyword evidence="3" id="KW-0949">S-adenosyl-L-methionine</keyword>
<protein>
    <submittedName>
        <fullName evidence="9">[FeFe] hydrogenase H-cluster radical SAM maturase HydE</fullName>
    </submittedName>
</protein>
<evidence type="ECO:0000256" key="2">
    <source>
        <dbReference type="ARBA" id="ARBA00022485"/>
    </source>
</evidence>
<dbReference type="CDD" id="cd01335">
    <property type="entry name" value="Radical_SAM"/>
    <property type="match status" value="1"/>
</dbReference>
<dbReference type="EMBL" id="JBBMFD010000024">
    <property type="protein sequence ID" value="MEQ2441422.1"/>
    <property type="molecule type" value="Genomic_DNA"/>
</dbReference>
<evidence type="ECO:0000256" key="4">
    <source>
        <dbReference type="ARBA" id="ARBA00022723"/>
    </source>
</evidence>
<dbReference type="SUPFAM" id="SSF102114">
    <property type="entry name" value="Radical SAM enzymes"/>
    <property type="match status" value="1"/>
</dbReference>